<dbReference type="AlphaFoldDB" id="A0A6M3JLM8"/>
<gene>
    <name evidence="1" type="ORF">MM415A03574_0014</name>
</gene>
<evidence type="ECO:0000313" key="1">
    <source>
        <dbReference type="EMBL" id="QJA70750.1"/>
    </source>
</evidence>
<name>A0A6M3JLM8_9ZZZZ</name>
<protein>
    <submittedName>
        <fullName evidence="1">Uncharacterized protein</fullName>
    </submittedName>
</protein>
<organism evidence="1">
    <name type="scientific">viral metagenome</name>
    <dbReference type="NCBI Taxonomy" id="1070528"/>
    <lineage>
        <taxon>unclassified sequences</taxon>
        <taxon>metagenomes</taxon>
        <taxon>organismal metagenomes</taxon>
    </lineage>
</organism>
<accession>A0A6M3JLM8</accession>
<dbReference type="EMBL" id="MT141817">
    <property type="protein sequence ID" value="QJA70750.1"/>
    <property type="molecule type" value="Genomic_DNA"/>
</dbReference>
<sequence>MKANANTRPKDIMASKRNTHFNFNIVESTIEDLGGEPRISFNYDYVEIEGEITRDKLISAIIRDKYSEDAELALLHNRMVSKNLVEYEEYQAFRVEVKVIVDEILGSLT</sequence>
<proteinExistence type="predicted"/>
<reference evidence="1" key="1">
    <citation type="submission" date="2020-03" db="EMBL/GenBank/DDBJ databases">
        <title>The deep terrestrial virosphere.</title>
        <authorList>
            <person name="Holmfeldt K."/>
            <person name="Nilsson E."/>
            <person name="Simone D."/>
            <person name="Lopez-Fernandez M."/>
            <person name="Wu X."/>
            <person name="de Brujin I."/>
            <person name="Lundin D."/>
            <person name="Andersson A."/>
            <person name="Bertilsson S."/>
            <person name="Dopson M."/>
        </authorList>
    </citation>
    <scope>NUCLEOTIDE SEQUENCE</scope>
    <source>
        <strain evidence="1">MM415A03574</strain>
    </source>
</reference>